<keyword evidence="4" id="KW-0597">Phosphoprotein</keyword>
<feature type="domain" description="PAS" evidence="11">
    <location>
        <begin position="836"/>
        <end position="889"/>
    </location>
</feature>
<dbReference type="CDD" id="cd17774">
    <property type="entry name" value="CBS_two-component_sensor_histidine_kinase_repeat2"/>
    <property type="match status" value="1"/>
</dbReference>
<feature type="domain" description="PAS" evidence="11">
    <location>
        <begin position="734"/>
        <end position="781"/>
    </location>
</feature>
<feature type="domain" description="CBS" evidence="13">
    <location>
        <begin position="100"/>
        <end position="160"/>
    </location>
</feature>
<dbReference type="EC" id="2.7.13.3" evidence="3"/>
<dbReference type="NCBIfam" id="TIGR00229">
    <property type="entry name" value="sensory_box"/>
    <property type="match status" value="6"/>
</dbReference>
<keyword evidence="8" id="KW-0175">Coiled coil</keyword>
<dbReference type="InterPro" id="IPR005467">
    <property type="entry name" value="His_kinase_dom"/>
</dbReference>
<evidence type="ECO:0000256" key="4">
    <source>
        <dbReference type="ARBA" id="ARBA00022553"/>
    </source>
</evidence>
<dbReference type="InterPro" id="IPR029016">
    <property type="entry name" value="GAF-like_dom_sf"/>
</dbReference>
<evidence type="ECO:0000256" key="3">
    <source>
        <dbReference type="ARBA" id="ARBA00012438"/>
    </source>
</evidence>
<dbReference type="PROSITE" id="PS50113">
    <property type="entry name" value="PAC"/>
    <property type="match status" value="4"/>
</dbReference>
<dbReference type="RefSeq" id="WP_368008975.1">
    <property type="nucleotide sequence ID" value="NZ_JAMXFF010000052.1"/>
</dbReference>
<dbReference type="SUPFAM" id="SSF54631">
    <property type="entry name" value="CBS-domain pair"/>
    <property type="match status" value="2"/>
</dbReference>
<evidence type="ECO:0000256" key="7">
    <source>
        <dbReference type="PROSITE-ProRule" id="PRU00703"/>
    </source>
</evidence>
<dbReference type="PANTHER" id="PTHR43304">
    <property type="entry name" value="PHYTOCHROME-LIKE PROTEIN CPH1"/>
    <property type="match status" value="1"/>
</dbReference>
<evidence type="ECO:0000259" key="10">
    <source>
        <dbReference type="PROSITE" id="PS50109"/>
    </source>
</evidence>
<organism evidence="14 15">
    <name type="scientific">Laspinema palackyanum D2a</name>
    <dbReference type="NCBI Taxonomy" id="2953684"/>
    <lineage>
        <taxon>Bacteria</taxon>
        <taxon>Bacillati</taxon>
        <taxon>Cyanobacteriota</taxon>
        <taxon>Cyanophyceae</taxon>
        <taxon>Oscillatoriophycideae</taxon>
        <taxon>Oscillatoriales</taxon>
        <taxon>Laspinemataceae</taxon>
        <taxon>Laspinema</taxon>
        <taxon>Laspinema palackyanum</taxon>
    </lineage>
</organism>
<dbReference type="Gene3D" id="3.30.450.20">
    <property type="entry name" value="PAS domain"/>
    <property type="match status" value="6"/>
</dbReference>
<dbReference type="InterPro" id="IPR052162">
    <property type="entry name" value="Sensor_kinase/Photoreceptor"/>
</dbReference>
<dbReference type="InterPro" id="IPR000700">
    <property type="entry name" value="PAS-assoc_C"/>
</dbReference>
<reference evidence="14 15" key="1">
    <citation type="journal article" date="2022" name="Front. Microbiol.">
        <title>High genomic differentiation and limited gene flow indicate recent cryptic speciation within the genus Laspinema (cyanobacteria).</title>
        <authorList>
            <person name="Stanojkovic A."/>
            <person name="Skoupy S."/>
            <person name="Skaloud P."/>
            <person name="Dvorak P."/>
        </authorList>
    </citation>
    <scope>NUCLEOTIDE SEQUENCE [LARGE SCALE GENOMIC DNA]</scope>
    <source>
        <strain evidence="14 15">D2a</strain>
    </source>
</reference>
<dbReference type="PROSITE" id="PS50046">
    <property type="entry name" value="PHYTOCHROME_2"/>
    <property type="match status" value="1"/>
</dbReference>
<dbReference type="InterPro" id="IPR003018">
    <property type="entry name" value="GAF"/>
</dbReference>
<dbReference type="SMART" id="SM00387">
    <property type="entry name" value="HATPase_c"/>
    <property type="match status" value="1"/>
</dbReference>
<comment type="similarity">
    <text evidence="2">In the N-terminal section; belongs to the phytochrome family.</text>
</comment>
<dbReference type="InterPro" id="IPR000644">
    <property type="entry name" value="CBS_dom"/>
</dbReference>
<evidence type="ECO:0000256" key="5">
    <source>
        <dbReference type="ARBA" id="ARBA00022679"/>
    </source>
</evidence>
<comment type="catalytic activity">
    <reaction evidence="1">
        <text>ATP + protein L-histidine = ADP + protein N-phospho-L-histidine.</text>
        <dbReference type="EC" id="2.7.13.3"/>
    </reaction>
</comment>
<evidence type="ECO:0000259" key="12">
    <source>
        <dbReference type="PROSITE" id="PS50113"/>
    </source>
</evidence>
<dbReference type="InterPro" id="IPR001610">
    <property type="entry name" value="PAC"/>
</dbReference>
<dbReference type="Pfam" id="PF07568">
    <property type="entry name" value="HisKA_2"/>
    <property type="match status" value="1"/>
</dbReference>
<evidence type="ECO:0000256" key="6">
    <source>
        <dbReference type="ARBA" id="ARBA00022777"/>
    </source>
</evidence>
<dbReference type="PANTHER" id="PTHR43304:SF1">
    <property type="entry name" value="PAC DOMAIN-CONTAINING PROTEIN"/>
    <property type="match status" value="1"/>
</dbReference>
<feature type="domain" description="PAS" evidence="11">
    <location>
        <begin position="542"/>
        <end position="601"/>
    </location>
</feature>
<feature type="coiled-coil region" evidence="8">
    <location>
        <begin position="658"/>
        <end position="710"/>
    </location>
</feature>
<dbReference type="CDD" id="cd04620">
    <property type="entry name" value="CBS_two-component_sensor_histidine_kinase_repeat1"/>
    <property type="match status" value="1"/>
</dbReference>
<dbReference type="Gene3D" id="3.30.450.40">
    <property type="match status" value="2"/>
</dbReference>
<feature type="domain" description="Histidine kinase" evidence="10">
    <location>
        <begin position="1512"/>
        <end position="1707"/>
    </location>
</feature>
<feature type="domain" description="PAC" evidence="12">
    <location>
        <begin position="1154"/>
        <end position="1206"/>
    </location>
</feature>
<sequence>MPITEPAIHALNLEAAIAHTPICVPPHTPVNEVLEQMNRVKSTSCRLEDSASSPLNLQTLSSCAVVQENDKFLGIFVERDLVKLIASGKSLEGITVGELINPSPVSVRQSQLQDIFSVLPLLRQYHISHLPILDEGDRFIGLISTETLREILQPSNLLQLRQVAEVMTPQIVSATPQTSLLDIAKLMTRTQVSCVMICQRGDGKITQIGTGNRGDLKPLGIITEGDIIQIQGLQLDLSSTPVQQMMSSPVFAIGAEDSLWIALQKMQQHHVGRLAVTGIRGELRGIITQTTLLNSINPLEIYKVIDVMQNTISALEAEKIELLQNRTTELEKQVRSRTAEQEQLIASLEASSQRDRLLAKVSLQIRKSLNLDEILATTVEEVRQLLHCHRVLVYQFAPTREGKVVAESVESGYPAILDIQVRDICFQQMHGIDYLNGRNQATADIRQAGLSFCHQELLEHFQVRASLGVPIAIQGDPAHPHLWGLLIAHHCNEPRPWQASEIDLLDKISVHIAIAIHQAQLYQDTQLELAERHRVEAALRSSEQLYATLAEASPVGIWRTDPTGKCIYINDRACEMLGLSRQAALGDGWLQSLHPQDRARVIAEWAKSTQFHTPFACEYRFCRPNGEVSWVFGQTLAEMGPDEEVMGYIGTATDISDRKRAEQALKTLNAELERRVSKRTEELEQTVQQLQGEIQQRQQAQQELILVKERLQYLLWVSPTIIYSCQVQYPYSTTFISYNVFQILGYEPKQFLNNPQFWWDCIHPEDQELVETGFSQICDRENQSLEYRLHHAEGRYIWVQDDFRVVRNAQGQAIEIVGSCVDISDRKLAESELQESEDQLSKFFESANDLIQTVDAQGKILYVNRAWRETLGYSPEEVQHLFVSDIIHPHCNPRYHQLLSTLNGDCTQTVTFELKALKSNGRAVFLEGRLSLKNEGNRSKIHGVFRDITRRKIDELKLQRQAEVLQTIFDNLPLMLVFFDGQGQIQLLNTALEKTLGWSLAEAQAQDTFVQCYPDPEERQKILDGIEAGTGEWIEVKARTRQGRELEAAWANIRLSDGSGIGIGQDITERKRSEAALRHSEQLFRSTFNGATIGLVHSDIKSQFLRVNQKYCEILGYSQEELLLKNCMDITHPDDVEKNIQCLKPLLRGEARECSFEKRYYRQDGSIIWASLTVSLVRQPSGEPDYFIAAVEDITDRKKAEAEKEKRDRYLTALVEIQHQLLNSSVDTDLYEIVLRILGPVSGASRLYIFENSHDSQGCLLTSQKAEWCAEGIESQQNNPNLQNCPYEEFFTRLPNTLGKGEIIEGIVSNFADSERLVLEPQGIEAILLLPLMVNGDFFGFIGFDNCKEAQPWDPLEVSLLSSAAAAIALAKERQITQAALARQLAAVEAATDGIGILNENSEYIYLNSAHAKIFGYDDPKELLNKSWKELYHPPEIHQIEQEVFPVLGASGQWSGETLAKRRDGTTFPEEISLTYIAGGGLICVARDITTRKQSEEQIKASLHEKEVLLKEIHHRVKNNLQIIHSLLKLQSSYTKDPLTLQMFRDSQNRIRSMALIHELLYRSTNLGSINFSEYINQLTTNLFRAYNITAHSRPEILINVEPIQLGIDTAIPCGLTINELITNAFKYAFVDGLSGTISIDFHKDGADTYELKISDNGVGFPADLDFRNTESLGLKLVCNLTRQLDGEITLDRSQGTCFTIRFQELTYQPRG</sequence>
<dbReference type="InterPro" id="IPR003594">
    <property type="entry name" value="HATPase_dom"/>
</dbReference>
<evidence type="ECO:0000256" key="8">
    <source>
        <dbReference type="SAM" id="Coils"/>
    </source>
</evidence>
<feature type="domain" description="PAC" evidence="12">
    <location>
        <begin position="910"/>
        <end position="960"/>
    </location>
</feature>
<dbReference type="InterPro" id="IPR000014">
    <property type="entry name" value="PAS"/>
</dbReference>
<dbReference type="Pfam" id="PF00571">
    <property type="entry name" value="CBS"/>
    <property type="match status" value="4"/>
</dbReference>
<comment type="caution">
    <text evidence="14">The sequence shown here is derived from an EMBL/GenBank/DDBJ whole genome shotgun (WGS) entry which is preliminary data.</text>
</comment>
<protein>
    <recommendedName>
        <fullName evidence="3">histidine kinase</fullName>
        <ecNumber evidence="3">2.7.13.3</ecNumber>
    </recommendedName>
</protein>
<feature type="domain" description="CBS" evidence="13">
    <location>
        <begin position="167"/>
        <end position="237"/>
    </location>
</feature>
<dbReference type="SUPFAM" id="SSF55781">
    <property type="entry name" value="GAF domain-like"/>
    <property type="match status" value="2"/>
</dbReference>
<feature type="domain" description="PAS" evidence="11">
    <location>
        <begin position="1380"/>
        <end position="1451"/>
    </location>
</feature>
<keyword evidence="6" id="KW-0418">Kinase</keyword>
<dbReference type="Pfam" id="PF13426">
    <property type="entry name" value="PAS_9"/>
    <property type="match status" value="1"/>
</dbReference>
<keyword evidence="7" id="KW-0129">CBS domain</keyword>
<accession>A0ABT2MXN6</accession>
<dbReference type="Pfam" id="PF02518">
    <property type="entry name" value="HATPase_c"/>
    <property type="match status" value="1"/>
</dbReference>
<dbReference type="PROSITE" id="PS50112">
    <property type="entry name" value="PAS"/>
    <property type="match status" value="6"/>
</dbReference>
<feature type="domain" description="CBS" evidence="13">
    <location>
        <begin position="246"/>
        <end position="304"/>
    </location>
</feature>
<dbReference type="InterPro" id="IPR016132">
    <property type="entry name" value="Phyto_chromo_attachment"/>
</dbReference>
<name>A0ABT2MXN6_9CYAN</name>
<dbReference type="SMART" id="SM00086">
    <property type="entry name" value="PAC"/>
    <property type="match status" value="6"/>
</dbReference>
<dbReference type="Gene3D" id="3.10.580.10">
    <property type="entry name" value="CBS-domain"/>
    <property type="match status" value="2"/>
</dbReference>
<dbReference type="Proteomes" id="UP001525890">
    <property type="component" value="Unassembled WGS sequence"/>
</dbReference>
<evidence type="ECO:0000256" key="2">
    <source>
        <dbReference type="ARBA" id="ARBA00006402"/>
    </source>
</evidence>
<keyword evidence="5" id="KW-0808">Transferase</keyword>
<keyword evidence="15" id="KW-1185">Reference proteome</keyword>
<feature type="domain" description="Phytochrome chromophore attachment site" evidence="9">
    <location>
        <begin position="370"/>
        <end position="511"/>
    </location>
</feature>
<feature type="domain" description="PAC" evidence="12">
    <location>
        <begin position="615"/>
        <end position="667"/>
    </location>
</feature>
<evidence type="ECO:0000259" key="13">
    <source>
        <dbReference type="PROSITE" id="PS51371"/>
    </source>
</evidence>
<dbReference type="SMART" id="SM00116">
    <property type="entry name" value="CBS"/>
    <property type="match status" value="4"/>
</dbReference>
<feature type="domain" description="PAS" evidence="11">
    <location>
        <begin position="961"/>
        <end position="1027"/>
    </location>
</feature>
<dbReference type="Pfam" id="PF00989">
    <property type="entry name" value="PAS"/>
    <property type="match status" value="2"/>
</dbReference>
<dbReference type="EMBL" id="JAMXFF010000052">
    <property type="protein sequence ID" value="MCT7969518.1"/>
    <property type="molecule type" value="Genomic_DNA"/>
</dbReference>
<dbReference type="CDD" id="cd00130">
    <property type="entry name" value="PAS"/>
    <property type="match status" value="6"/>
</dbReference>
<evidence type="ECO:0000313" key="15">
    <source>
        <dbReference type="Proteomes" id="UP001525890"/>
    </source>
</evidence>
<dbReference type="Pfam" id="PF08447">
    <property type="entry name" value="PAS_3"/>
    <property type="match status" value="3"/>
</dbReference>
<dbReference type="SUPFAM" id="SSF55874">
    <property type="entry name" value="ATPase domain of HSP90 chaperone/DNA topoisomerase II/histidine kinase"/>
    <property type="match status" value="1"/>
</dbReference>
<evidence type="ECO:0000259" key="9">
    <source>
        <dbReference type="PROSITE" id="PS50046"/>
    </source>
</evidence>
<feature type="domain" description="PAS" evidence="11">
    <location>
        <begin position="1080"/>
        <end position="1150"/>
    </location>
</feature>
<evidence type="ECO:0000313" key="14">
    <source>
        <dbReference type="EMBL" id="MCT7969518.1"/>
    </source>
</evidence>
<dbReference type="SUPFAM" id="SSF55785">
    <property type="entry name" value="PYP-like sensor domain (PAS domain)"/>
    <property type="match status" value="6"/>
</dbReference>
<feature type="domain" description="CBS" evidence="13">
    <location>
        <begin position="17"/>
        <end position="91"/>
    </location>
</feature>
<dbReference type="InterPro" id="IPR013655">
    <property type="entry name" value="PAS_fold_3"/>
</dbReference>
<proteinExistence type="inferred from homology"/>
<dbReference type="InterPro" id="IPR013767">
    <property type="entry name" value="PAS_fold"/>
</dbReference>
<dbReference type="Pfam" id="PF01590">
    <property type="entry name" value="GAF"/>
    <property type="match status" value="2"/>
</dbReference>
<dbReference type="InterPro" id="IPR011495">
    <property type="entry name" value="Sig_transdc_His_kin_sub2_dim/P"/>
</dbReference>
<dbReference type="SMART" id="SM00091">
    <property type="entry name" value="PAS"/>
    <property type="match status" value="6"/>
</dbReference>
<evidence type="ECO:0000259" key="11">
    <source>
        <dbReference type="PROSITE" id="PS50112"/>
    </source>
</evidence>
<dbReference type="PROSITE" id="PS51371">
    <property type="entry name" value="CBS"/>
    <property type="match status" value="4"/>
</dbReference>
<dbReference type="InterPro" id="IPR035965">
    <property type="entry name" value="PAS-like_dom_sf"/>
</dbReference>
<evidence type="ECO:0000256" key="1">
    <source>
        <dbReference type="ARBA" id="ARBA00000085"/>
    </source>
</evidence>
<dbReference type="InterPro" id="IPR036890">
    <property type="entry name" value="HATPase_C_sf"/>
</dbReference>
<gene>
    <name evidence="14" type="ORF">NG799_24700</name>
</gene>
<dbReference type="SMART" id="SM00065">
    <property type="entry name" value="GAF"/>
    <property type="match status" value="2"/>
</dbReference>
<dbReference type="Gene3D" id="3.30.565.10">
    <property type="entry name" value="Histidine kinase-like ATPase, C-terminal domain"/>
    <property type="match status" value="1"/>
</dbReference>
<dbReference type="PROSITE" id="PS50109">
    <property type="entry name" value="HIS_KIN"/>
    <property type="match status" value="1"/>
</dbReference>
<feature type="domain" description="PAC" evidence="12">
    <location>
        <begin position="783"/>
        <end position="835"/>
    </location>
</feature>
<dbReference type="InterPro" id="IPR046342">
    <property type="entry name" value="CBS_dom_sf"/>
</dbReference>
<feature type="coiled-coil region" evidence="8">
    <location>
        <begin position="305"/>
        <end position="340"/>
    </location>
</feature>